<keyword evidence="3" id="KW-1003">Cell membrane</keyword>
<dbReference type="VEuPathDB" id="TriTrypDB:Tb11.0750"/>
<feature type="region of interest" description="Disordered" evidence="8">
    <location>
        <begin position="148"/>
        <end position="189"/>
    </location>
</feature>
<accession>A0A1V0FYA7</accession>
<feature type="compositionally biased region" description="Basic and acidic residues" evidence="8">
    <location>
        <begin position="166"/>
        <end position="175"/>
    </location>
</feature>
<evidence type="ECO:0000256" key="5">
    <source>
        <dbReference type="ARBA" id="ARBA00023136"/>
    </source>
</evidence>
<evidence type="ECO:0000256" key="4">
    <source>
        <dbReference type="ARBA" id="ARBA00022622"/>
    </source>
</evidence>
<evidence type="ECO:0000259" key="9">
    <source>
        <dbReference type="Pfam" id="PF10659"/>
    </source>
</evidence>
<comment type="function">
    <text evidence="1">VSG forms a coat on the surface of the parasite. The trypanosome evades the immune response of the host by expressing a series of antigenically distinct VSGs from an estimated 1000 VSG genes.</text>
</comment>
<feature type="compositionally biased region" description="Polar residues" evidence="8">
    <location>
        <begin position="176"/>
        <end position="185"/>
    </location>
</feature>
<evidence type="ECO:0000256" key="7">
    <source>
        <dbReference type="ARBA" id="ARBA00023288"/>
    </source>
</evidence>
<evidence type="ECO:0000313" key="10">
    <source>
        <dbReference type="EMBL" id="ARB50799.1"/>
    </source>
</evidence>
<dbReference type="InterPro" id="IPR019609">
    <property type="entry name" value="Variant_surf_glycoprt_trypan_C"/>
</dbReference>
<proteinExistence type="predicted"/>
<evidence type="ECO:0000256" key="3">
    <source>
        <dbReference type="ARBA" id="ARBA00022475"/>
    </source>
</evidence>
<reference evidence="10" key="1">
    <citation type="submission" date="2016-12" db="EMBL/GenBank/DDBJ databases">
        <title>Extending the VSGnome of Trypanosoma brucei strain TREU927.</title>
        <authorList>
            <person name="Cross G.A."/>
        </authorList>
    </citation>
    <scope>NUCLEOTIDE SEQUENCE</scope>
    <source>
        <strain evidence="10">Tb927.99.1063</strain>
    </source>
</reference>
<evidence type="ECO:0000256" key="8">
    <source>
        <dbReference type="SAM" id="MobiDB-lite"/>
    </source>
</evidence>
<name>A0A1V0FYA7_9TRYP</name>
<dbReference type="GO" id="GO:0098552">
    <property type="term" value="C:side of membrane"/>
    <property type="evidence" value="ECO:0007669"/>
    <property type="project" value="UniProtKB-KW"/>
</dbReference>
<evidence type="ECO:0000256" key="6">
    <source>
        <dbReference type="ARBA" id="ARBA00023180"/>
    </source>
</evidence>
<dbReference type="GO" id="GO:0005886">
    <property type="term" value="C:plasma membrane"/>
    <property type="evidence" value="ECO:0007669"/>
    <property type="project" value="UniProtKB-SubCell"/>
</dbReference>
<keyword evidence="6" id="KW-0325">Glycoprotein</keyword>
<dbReference type="Pfam" id="PF10659">
    <property type="entry name" value="Trypan_glycop_C"/>
    <property type="match status" value="1"/>
</dbReference>
<keyword evidence="4" id="KW-0336">GPI-anchor</keyword>
<dbReference type="AlphaFoldDB" id="A0A1V0FYA7"/>
<feature type="compositionally biased region" description="Basic and acidic residues" evidence="8">
    <location>
        <begin position="148"/>
        <end position="158"/>
    </location>
</feature>
<feature type="domain" description="Trypanosome variant surface glycoprotein C-terminal" evidence="9">
    <location>
        <begin position="127"/>
        <end position="205"/>
    </location>
</feature>
<sequence>MTFTTYLGRHGKGATTVNANSPYILGLADSTTTGCTTSSQQTCVNYKHQLSGGQPKGIPWLNKMQQAVDKAGEATPGVSTRADETAIIQLNATIWNQYKNAFVAQTALVNPGNPSPKLLDPKKAEECEKYHNKSKECKENGCEWKGETDNKGECKPKPGTETPEAGTKEKKDGDNKTTTSECTATEENKCDKNKCTWDKDKNQCKVKEGAAVISAVIKAPLLLAFLLF</sequence>
<evidence type="ECO:0000256" key="1">
    <source>
        <dbReference type="ARBA" id="ARBA00002523"/>
    </source>
</evidence>
<evidence type="ECO:0000256" key="2">
    <source>
        <dbReference type="ARBA" id="ARBA00004609"/>
    </source>
</evidence>
<comment type="subcellular location">
    <subcellularLocation>
        <location evidence="2">Cell membrane</location>
        <topology evidence="2">Lipid-anchor</topology>
        <topology evidence="2">GPI-anchor</topology>
    </subcellularLocation>
</comment>
<dbReference type="EMBL" id="KY404548">
    <property type="protein sequence ID" value="ARB50799.1"/>
    <property type="molecule type" value="Genomic_DNA"/>
</dbReference>
<organism evidence="10">
    <name type="scientific">Trypanosoma brucei</name>
    <dbReference type="NCBI Taxonomy" id="5691"/>
    <lineage>
        <taxon>Eukaryota</taxon>
        <taxon>Discoba</taxon>
        <taxon>Euglenozoa</taxon>
        <taxon>Kinetoplastea</taxon>
        <taxon>Metakinetoplastina</taxon>
        <taxon>Trypanosomatida</taxon>
        <taxon>Trypanosomatidae</taxon>
        <taxon>Trypanosoma</taxon>
    </lineage>
</organism>
<keyword evidence="7" id="KW-0449">Lipoprotein</keyword>
<dbReference type="VEuPathDB" id="TriTrypDB:Tb427_000117300"/>
<protein>
    <submittedName>
        <fullName evidence="10">Variant surface glycoprotein</fullName>
    </submittedName>
</protein>
<keyword evidence="5" id="KW-0472">Membrane</keyword>